<proteinExistence type="inferred from homology"/>
<keyword evidence="6" id="KW-1003">Cell membrane</keyword>
<dbReference type="PANTHER" id="PTHR23427:SF2">
    <property type="entry name" value="SURFEIT LOCUS PROTEIN 1"/>
    <property type="match status" value="1"/>
</dbReference>
<comment type="caution">
    <text evidence="8">The sequence shown here is derived from an EMBL/GenBank/DDBJ whole genome shotgun (WGS) entry which is preliminary data.</text>
</comment>
<dbReference type="Proteomes" id="UP001620461">
    <property type="component" value="Unassembled WGS sequence"/>
</dbReference>
<dbReference type="PANTHER" id="PTHR23427">
    <property type="entry name" value="SURFEIT LOCUS PROTEIN"/>
    <property type="match status" value="1"/>
</dbReference>
<dbReference type="InterPro" id="IPR002994">
    <property type="entry name" value="Surf1/Shy1"/>
</dbReference>
<dbReference type="Pfam" id="PF02104">
    <property type="entry name" value="SURF1"/>
    <property type="match status" value="1"/>
</dbReference>
<evidence type="ECO:0000256" key="5">
    <source>
        <dbReference type="ARBA" id="ARBA00023136"/>
    </source>
</evidence>
<evidence type="ECO:0000256" key="4">
    <source>
        <dbReference type="ARBA" id="ARBA00022989"/>
    </source>
</evidence>
<keyword evidence="5 6" id="KW-0472">Membrane</keyword>
<dbReference type="CDD" id="cd06662">
    <property type="entry name" value="SURF1"/>
    <property type="match status" value="1"/>
</dbReference>
<comment type="similarity">
    <text evidence="2 6">Belongs to the SURF1 family.</text>
</comment>
<evidence type="ECO:0000256" key="2">
    <source>
        <dbReference type="ARBA" id="ARBA00007165"/>
    </source>
</evidence>
<feature type="transmembrane region" description="Helical" evidence="6">
    <location>
        <begin position="35"/>
        <end position="57"/>
    </location>
</feature>
<keyword evidence="4 6" id="KW-1133">Transmembrane helix</keyword>
<evidence type="ECO:0000256" key="3">
    <source>
        <dbReference type="ARBA" id="ARBA00022692"/>
    </source>
</evidence>
<feature type="transmembrane region" description="Helical" evidence="6">
    <location>
        <begin position="241"/>
        <end position="263"/>
    </location>
</feature>
<comment type="subcellular location">
    <subcellularLocation>
        <location evidence="6">Cell membrane</location>
        <topology evidence="6">Multi-pass membrane protein</topology>
    </subcellularLocation>
    <subcellularLocation>
        <location evidence="1">Membrane</location>
    </subcellularLocation>
</comment>
<gene>
    <name evidence="8" type="ORF">ISP15_11300</name>
</gene>
<evidence type="ECO:0000256" key="1">
    <source>
        <dbReference type="ARBA" id="ARBA00004370"/>
    </source>
</evidence>
<sequence length="276" mass="30249">MTRGRSTDRSACDHGAMVSETTSPYDAPRQPRGPLALILLAIFAAGLFVGFISLGNWQVRRLAWKRELIAHVDQRVHAPPVAPPAPDQWSGVNAGDDEYRHVRLHGVFLNDRQTLIWTATDEGSGYWVMTPLQMADGAIVLVNRGFAPADWCGREGHCEPGPTGETTVTGLLRMSEPPAFMRHNDPAHNSWYTRDVGAIAAARGLADVAPYFVDADAAPAGGPSAWPKGGKTVIQFPNNHLSYLITWYLLALMVLAGSIYVGYDEYRLRTRSLDKV</sequence>
<evidence type="ECO:0000313" key="9">
    <source>
        <dbReference type="Proteomes" id="UP001620461"/>
    </source>
</evidence>
<evidence type="ECO:0000256" key="6">
    <source>
        <dbReference type="RuleBase" id="RU363076"/>
    </source>
</evidence>
<keyword evidence="9" id="KW-1185">Reference proteome</keyword>
<organism evidence="8 9">
    <name type="scientific">Dyella jejuensis</name>
    <dbReference type="NCBI Taxonomy" id="1432009"/>
    <lineage>
        <taxon>Bacteria</taxon>
        <taxon>Pseudomonadati</taxon>
        <taxon>Pseudomonadota</taxon>
        <taxon>Gammaproteobacteria</taxon>
        <taxon>Lysobacterales</taxon>
        <taxon>Rhodanobacteraceae</taxon>
        <taxon>Dyella</taxon>
    </lineage>
</organism>
<feature type="region of interest" description="Disordered" evidence="7">
    <location>
        <begin position="1"/>
        <end position="27"/>
    </location>
</feature>
<protein>
    <recommendedName>
        <fullName evidence="6">SURF1-like protein</fullName>
    </recommendedName>
</protein>
<accession>A0ABW8JM42</accession>
<keyword evidence="3 6" id="KW-0812">Transmembrane</keyword>
<evidence type="ECO:0000313" key="8">
    <source>
        <dbReference type="EMBL" id="MFK2900922.1"/>
    </source>
</evidence>
<dbReference type="PROSITE" id="PS50895">
    <property type="entry name" value="SURF1"/>
    <property type="match status" value="1"/>
</dbReference>
<feature type="compositionally biased region" description="Basic and acidic residues" evidence="7">
    <location>
        <begin position="1"/>
        <end position="12"/>
    </location>
</feature>
<dbReference type="EMBL" id="JADIKJ010000012">
    <property type="protein sequence ID" value="MFK2900922.1"/>
    <property type="molecule type" value="Genomic_DNA"/>
</dbReference>
<evidence type="ECO:0000256" key="7">
    <source>
        <dbReference type="SAM" id="MobiDB-lite"/>
    </source>
</evidence>
<reference evidence="8 9" key="1">
    <citation type="submission" date="2020-10" db="EMBL/GenBank/DDBJ databases">
        <title>Phylogeny of dyella-like bacteria.</title>
        <authorList>
            <person name="Fu J."/>
        </authorList>
    </citation>
    <scope>NUCLEOTIDE SEQUENCE [LARGE SCALE GENOMIC DNA]</scope>
    <source>
        <strain evidence="8 9">JP1</strain>
    </source>
</reference>
<name>A0ABW8JM42_9GAMM</name>
<dbReference type="InterPro" id="IPR045214">
    <property type="entry name" value="Surf1/Surf4"/>
</dbReference>